<reference evidence="2" key="1">
    <citation type="submission" date="2020-08" db="EMBL/GenBank/DDBJ databases">
        <title>Novel species isolated from subtropical streams in China.</title>
        <authorList>
            <person name="Lu H."/>
        </authorList>
    </citation>
    <scope>NUCLEOTIDE SEQUENCE</scope>
    <source>
        <strain evidence="2">LX22W</strain>
    </source>
</reference>
<dbReference type="AlphaFoldDB" id="A0A923HWT8"/>
<dbReference type="EMBL" id="JACOFZ010000002">
    <property type="protein sequence ID" value="MBC3881621.1"/>
    <property type="molecule type" value="Genomic_DNA"/>
</dbReference>
<organism evidence="2 3">
    <name type="scientific">Undibacterium nitidum</name>
    <dbReference type="NCBI Taxonomy" id="2762298"/>
    <lineage>
        <taxon>Bacteria</taxon>
        <taxon>Pseudomonadati</taxon>
        <taxon>Pseudomonadota</taxon>
        <taxon>Betaproteobacteria</taxon>
        <taxon>Burkholderiales</taxon>
        <taxon>Oxalobacteraceae</taxon>
        <taxon>Undibacterium</taxon>
    </lineage>
</organism>
<dbReference type="Pfam" id="PF13946">
    <property type="entry name" value="DUF4214"/>
    <property type="match status" value="2"/>
</dbReference>
<accession>A0A923HWT8</accession>
<gene>
    <name evidence="2" type="ORF">H8K36_09575</name>
</gene>
<protein>
    <submittedName>
        <fullName evidence="2">DUF4214 domain-containing protein</fullName>
    </submittedName>
</protein>
<feature type="domain" description="DUF4214" evidence="1">
    <location>
        <begin position="157"/>
        <end position="209"/>
    </location>
</feature>
<feature type="domain" description="DUF4214" evidence="1">
    <location>
        <begin position="110"/>
        <end position="147"/>
    </location>
</feature>
<evidence type="ECO:0000259" key="1">
    <source>
        <dbReference type="Pfam" id="PF13946"/>
    </source>
</evidence>
<proteinExistence type="predicted"/>
<dbReference type="Gene3D" id="1.10.3130.20">
    <property type="entry name" value="Phycobilisome linker domain"/>
    <property type="match status" value="1"/>
</dbReference>
<evidence type="ECO:0000313" key="2">
    <source>
        <dbReference type="EMBL" id="MBC3881621.1"/>
    </source>
</evidence>
<dbReference type="InterPro" id="IPR038255">
    <property type="entry name" value="PBS_linker_sf"/>
</dbReference>
<dbReference type="Proteomes" id="UP000627446">
    <property type="component" value="Unassembled WGS sequence"/>
</dbReference>
<comment type="caution">
    <text evidence="2">The sequence shown here is derived from an EMBL/GenBank/DDBJ whole genome shotgun (WGS) entry which is preliminary data.</text>
</comment>
<evidence type="ECO:0000313" key="3">
    <source>
        <dbReference type="Proteomes" id="UP000627446"/>
    </source>
</evidence>
<name>A0A923HWT8_9BURK</name>
<sequence>MRPSSRIIFLGILTGLLSSCGGDTRDTHPQTQVVSAPAPQQAEIVIDGFRSDFVVKRSAQGIVLSEKNTSIEKSYSGFPIFRFKDSIVDTAMVTKLQGLTDKDVNALLELYVAFFNRVPDSQGLSYWASKLKQGVTIDQIAASFYEAAVLYPELTGYTTGMSNTAFIQIIYRNVLGRQTVDQAGLDYWNAELSSGRSSRARLVWTILNAAHTFKNDVTYGAVADLLDRKIEVARYVAIDEGVSYTSDAENIRKGMEIAKAVTPTDSSTAKLAVGFSDVGVQAKLLSLSVDTSNQFLTVAGEQGKLGYLYNGNYYLKGATYTLYTKNFGKNALYEYEVATAGWNKAEALKNLNAFGARGFYFYGTYLFGDGTKSLFIHNKSDPRVFKYRLEDVYSTSKETLTKLESLGKDGYQFTGSFIFSDGTVGIYVDENANGATYQYKLLPGSGSVDSEVSRLNELGAQGFRFAGSIAQSDGIFTIYQKRSTDTQSYRYAALANVDDYSGWLSQLNSQGNRGYRFLMSSAFGVGATYSTANIYVQGDSIRHSPFGF</sequence>
<keyword evidence="3" id="KW-1185">Reference proteome</keyword>
<dbReference type="InterPro" id="IPR025282">
    <property type="entry name" value="DUF4214"/>
</dbReference>
<dbReference type="RefSeq" id="WP_186915884.1">
    <property type="nucleotide sequence ID" value="NZ_JACOFZ010000002.1"/>
</dbReference>
<dbReference type="PROSITE" id="PS51257">
    <property type="entry name" value="PROKAR_LIPOPROTEIN"/>
    <property type="match status" value="1"/>
</dbReference>